<evidence type="ECO:0000313" key="10">
    <source>
        <dbReference type="Proteomes" id="UP001530293"/>
    </source>
</evidence>
<dbReference type="PANTHER" id="PTHR44826">
    <property type="entry name" value="SPORE COAT PROTEIN SP85"/>
    <property type="match status" value="1"/>
</dbReference>
<dbReference type="InterPro" id="IPR051860">
    <property type="entry name" value="Plasmodium_CSP_Invasion"/>
</dbReference>
<dbReference type="AlphaFoldDB" id="A0ABD3MI45"/>
<keyword evidence="4" id="KW-0677">Repeat</keyword>
<evidence type="ECO:0000256" key="5">
    <source>
        <dbReference type="ARBA" id="ARBA00033726"/>
    </source>
</evidence>
<evidence type="ECO:0000256" key="2">
    <source>
        <dbReference type="ARBA" id="ARBA00021911"/>
    </source>
</evidence>
<accession>A0ABD3MI45</accession>
<evidence type="ECO:0000256" key="6">
    <source>
        <dbReference type="ARBA" id="ARBA00045806"/>
    </source>
</evidence>
<reference evidence="9 10" key="1">
    <citation type="submission" date="2024-10" db="EMBL/GenBank/DDBJ databases">
        <title>Updated reference genomes for cyclostephanoid diatoms.</title>
        <authorList>
            <person name="Roberts W.R."/>
            <person name="Alverson A.J."/>
        </authorList>
    </citation>
    <scope>NUCLEOTIDE SEQUENCE [LARGE SCALE GENOMIC DNA]</scope>
    <source>
        <strain evidence="9 10">AJA232-27</strain>
    </source>
</reference>
<keyword evidence="8" id="KW-0472">Membrane</keyword>
<evidence type="ECO:0000256" key="3">
    <source>
        <dbReference type="ARBA" id="ARBA00022522"/>
    </source>
</evidence>
<evidence type="ECO:0000313" key="9">
    <source>
        <dbReference type="EMBL" id="KAL3763272.1"/>
    </source>
</evidence>
<dbReference type="PANTHER" id="PTHR44826:SF3">
    <property type="entry name" value="SPORE COAT PROTEIN SP85"/>
    <property type="match status" value="1"/>
</dbReference>
<dbReference type="Proteomes" id="UP001530293">
    <property type="component" value="Unassembled WGS sequence"/>
</dbReference>
<comment type="similarity">
    <text evidence="1">Belongs to the plasmodium circumsporozoite protein family.</text>
</comment>
<keyword evidence="8" id="KW-0812">Transmembrane</keyword>
<protein>
    <recommendedName>
        <fullName evidence="2">Circumsporozoite protein</fullName>
    </recommendedName>
</protein>
<feature type="region of interest" description="Disordered" evidence="7">
    <location>
        <begin position="137"/>
        <end position="223"/>
    </location>
</feature>
<evidence type="ECO:0000256" key="8">
    <source>
        <dbReference type="SAM" id="Phobius"/>
    </source>
</evidence>
<feature type="compositionally biased region" description="Polar residues" evidence="7">
    <location>
        <begin position="1"/>
        <end position="14"/>
    </location>
</feature>
<sequence length="400" mass="43395">MLQNNGPMENSNKHMNGHLLGRQPNERKYDDSIPIQRNLQSESVIPILPTTMAPTTFSPSSHPSSYPTTFPSSHPTIHASSEPSTMPSSYPTTFPSTHPTSFPSAYPTSFPSTYPTVFPSTYPTVIPSAYPTTFPSSYPSSHPTSMLTSLHPSGVPSQSSTSMHPSVQPSVHVTSVQPVSDAPVGEVVVPNPDLADPSSALSSTSSSPPPVMDFPGYFPDNSTTTDTDKGINSVLISGVVFASVVTFLIAAVGVHRMRSRRKKKEVYLSDSILRGGRLPIKYTDDDSPLMMVEVRNSTTGGWHGFYGEDQLQSIDFGRSSSEEQQDNVRREEEALLADGGLEEIESTNYAIGELDHLSDEDLVKAYHEAMAVDVESEDEMDIAMQGVGSPSSDKERHEII</sequence>
<comment type="function">
    <text evidence="6">Essential sporozoite protein. In the mosquito vector, required for sporozoite development in the oocyst, migration through the vector hemolymph and entry into the vector salivary glands. In the vertebrate host, required for sporozoite migration through the host dermis and infection of host hepatocytes. Binds to highly sulfated heparan sulfate proteoglycans (HSPGs) on the surface of host hepatocytes.</text>
</comment>
<feature type="region of interest" description="Disordered" evidence="7">
    <location>
        <begin position="55"/>
        <end position="98"/>
    </location>
</feature>
<feature type="compositionally biased region" description="Low complexity" evidence="7">
    <location>
        <begin position="192"/>
        <end position="206"/>
    </location>
</feature>
<name>A0ABD3MI45_9STRA</name>
<organism evidence="9 10">
    <name type="scientific">Discostella pseudostelligera</name>
    <dbReference type="NCBI Taxonomy" id="259834"/>
    <lineage>
        <taxon>Eukaryota</taxon>
        <taxon>Sar</taxon>
        <taxon>Stramenopiles</taxon>
        <taxon>Ochrophyta</taxon>
        <taxon>Bacillariophyta</taxon>
        <taxon>Coscinodiscophyceae</taxon>
        <taxon>Thalassiosirophycidae</taxon>
        <taxon>Stephanodiscales</taxon>
        <taxon>Stephanodiscaceae</taxon>
        <taxon>Discostella</taxon>
    </lineage>
</organism>
<evidence type="ECO:0000256" key="1">
    <source>
        <dbReference type="ARBA" id="ARBA00006241"/>
    </source>
</evidence>
<dbReference type="EMBL" id="JALLBG020000124">
    <property type="protein sequence ID" value="KAL3763272.1"/>
    <property type="molecule type" value="Genomic_DNA"/>
</dbReference>
<keyword evidence="8" id="KW-1133">Transmembrane helix</keyword>
<evidence type="ECO:0000256" key="7">
    <source>
        <dbReference type="SAM" id="MobiDB-lite"/>
    </source>
</evidence>
<gene>
    <name evidence="9" type="ORF">ACHAWU_008975</name>
</gene>
<feature type="region of interest" description="Disordered" evidence="7">
    <location>
        <begin position="1"/>
        <end position="26"/>
    </location>
</feature>
<comment type="function">
    <text evidence="5">In the vertebrate host, binds to highly sulfated heparan sulfate proteoglycans (HSPGs) on the surface of host hepatocytes and is required for sporozoite invasion of the host hepatocytes.</text>
</comment>
<keyword evidence="3" id="KW-0748">Sporozoite</keyword>
<keyword evidence="10" id="KW-1185">Reference proteome</keyword>
<proteinExistence type="inferred from homology"/>
<feature type="transmembrane region" description="Helical" evidence="8">
    <location>
        <begin position="234"/>
        <end position="254"/>
    </location>
</feature>
<feature type="compositionally biased region" description="Polar residues" evidence="7">
    <location>
        <begin position="146"/>
        <end position="178"/>
    </location>
</feature>
<evidence type="ECO:0000256" key="4">
    <source>
        <dbReference type="ARBA" id="ARBA00022737"/>
    </source>
</evidence>
<comment type="caution">
    <text evidence="9">The sequence shown here is derived from an EMBL/GenBank/DDBJ whole genome shotgun (WGS) entry which is preliminary data.</text>
</comment>